<feature type="region of interest" description="Disordered" evidence="10">
    <location>
        <begin position="41"/>
        <end position="70"/>
    </location>
</feature>
<comment type="similarity">
    <text evidence="8 9">Belongs to the TonB-dependent receptor family.</text>
</comment>
<dbReference type="GO" id="GO:0044718">
    <property type="term" value="P:siderophore transmembrane transport"/>
    <property type="evidence" value="ECO:0007669"/>
    <property type="project" value="TreeGrafter"/>
</dbReference>
<evidence type="ECO:0000256" key="9">
    <source>
        <dbReference type="RuleBase" id="RU003357"/>
    </source>
</evidence>
<dbReference type="Gene3D" id="2.40.170.20">
    <property type="entry name" value="TonB-dependent receptor, beta-barrel domain"/>
    <property type="match status" value="1"/>
</dbReference>
<dbReference type="PANTHER" id="PTHR30069:SF40">
    <property type="entry name" value="TONB-DEPENDENT RECEPTOR NMB0964-RELATED"/>
    <property type="match status" value="1"/>
</dbReference>
<dbReference type="AlphaFoldDB" id="A0A3D4VCW2"/>
<keyword evidence="5 9" id="KW-0798">TonB box</keyword>
<comment type="subcellular location">
    <subcellularLocation>
        <location evidence="1 8">Cell outer membrane</location>
        <topology evidence="1 8">Multi-pass membrane protein</topology>
    </subcellularLocation>
</comment>
<dbReference type="Proteomes" id="UP000264071">
    <property type="component" value="Unassembled WGS sequence"/>
</dbReference>
<evidence type="ECO:0000259" key="11">
    <source>
        <dbReference type="Pfam" id="PF00593"/>
    </source>
</evidence>
<evidence type="ECO:0000313" key="14">
    <source>
        <dbReference type="Proteomes" id="UP000264071"/>
    </source>
</evidence>
<evidence type="ECO:0000259" key="12">
    <source>
        <dbReference type="Pfam" id="PF07715"/>
    </source>
</evidence>
<accession>A0A3D4VCW2</accession>
<comment type="caution">
    <text evidence="13">The sequence shown here is derived from an EMBL/GenBank/DDBJ whole genome shotgun (WGS) entry which is preliminary data.</text>
</comment>
<evidence type="ECO:0000256" key="3">
    <source>
        <dbReference type="ARBA" id="ARBA00022452"/>
    </source>
</evidence>
<feature type="domain" description="TonB-dependent receptor-like beta-barrel" evidence="11">
    <location>
        <begin position="319"/>
        <end position="673"/>
    </location>
</feature>
<keyword evidence="4 8" id="KW-0812">Transmembrane</keyword>
<keyword evidence="3 8" id="KW-1134">Transmembrane beta strand</keyword>
<organism evidence="13 14">
    <name type="scientific">Gemmatimonas aurantiaca</name>
    <dbReference type="NCBI Taxonomy" id="173480"/>
    <lineage>
        <taxon>Bacteria</taxon>
        <taxon>Pseudomonadati</taxon>
        <taxon>Gemmatimonadota</taxon>
        <taxon>Gemmatimonadia</taxon>
        <taxon>Gemmatimonadales</taxon>
        <taxon>Gemmatimonadaceae</taxon>
        <taxon>Gemmatimonas</taxon>
    </lineage>
</organism>
<dbReference type="EMBL" id="DPIY01000010">
    <property type="protein sequence ID" value="HCT58167.1"/>
    <property type="molecule type" value="Genomic_DNA"/>
</dbReference>
<dbReference type="Pfam" id="PF00593">
    <property type="entry name" value="TonB_dep_Rec_b-barrel"/>
    <property type="match status" value="1"/>
</dbReference>
<dbReference type="SUPFAM" id="SSF56935">
    <property type="entry name" value="Porins"/>
    <property type="match status" value="1"/>
</dbReference>
<evidence type="ECO:0000256" key="10">
    <source>
        <dbReference type="SAM" id="MobiDB-lite"/>
    </source>
</evidence>
<feature type="compositionally biased region" description="Basic and acidic residues" evidence="10">
    <location>
        <begin position="53"/>
        <end position="70"/>
    </location>
</feature>
<dbReference type="Gene3D" id="2.170.130.10">
    <property type="entry name" value="TonB-dependent receptor, plug domain"/>
    <property type="match status" value="1"/>
</dbReference>
<dbReference type="PROSITE" id="PS52016">
    <property type="entry name" value="TONB_DEPENDENT_REC_3"/>
    <property type="match status" value="1"/>
</dbReference>
<dbReference type="PANTHER" id="PTHR30069">
    <property type="entry name" value="TONB-DEPENDENT OUTER MEMBRANE RECEPTOR"/>
    <property type="match status" value="1"/>
</dbReference>
<dbReference type="InterPro" id="IPR036942">
    <property type="entry name" value="Beta-barrel_TonB_sf"/>
</dbReference>
<dbReference type="InterPro" id="IPR037066">
    <property type="entry name" value="Plug_dom_sf"/>
</dbReference>
<keyword evidence="6 8" id="KW-0472">Membrane</keyword>
<evidence type="ECO:0000256" key="5">
    <source>
        <dbReference type="ARBA" id="ARBA00023077"/>
    </source>
</evidence>
<evidence type="ECO:0000313" key="13">
    <source>
        <dbReference type="EMBL" id="HCT58167.1"/>
    </source>
</evidence>
<keyword evidence="7 8" id="KW-0998">Cell outer membrane</keyword>
<dbReference type="InterPro" id="IPR000531">
    <property type="entry name" value="Beta-barrel_TonB"/>
</dbReference>
<dbReference type="OMA" id="WIPVQDL"/>
<feature type="domain" description="TonB-dependent receptor plug" evidence="12">
    <location>
        <begin position="95"/>
        <end position="194"/>
    </location>
</feature>
<evidence type="ECO:0000256" key="4">
    <source>
        <dbReference type="ARBA" id="ARBA00022692"/>
    </source>
</evidence>
<evidence type="ECO:0000256" key="8">
    <source>
        <dbReference type="PROSITE-ProRule" id="PRU01360"/>
    </source>
</evidence>
<dbReference type="Pfam" id="PF07715">
    <property type="entry name" value="Plug"/>
    <property type="match status" value="1"/>
</dbReference>
<gene>
    <name evidence="13" type="ORF">DGD08_13260</name>
</gene>
<proteinExistence type="inferred from homology"/>
<name>A0A3D4VCW2_9BACT</name>
<evidence type="ECO:0000256" key="6">
    <source>
        <dbReference type="ARBA" id="ARBA00023136"/>
    </source>
</evidence>
<keyword evidence="13" id="KW-0675">Receptor</keyword>
<reference evidence="13 14" key="1">
    <citation type="journal article" date="2018" name="Nat. Biotechnol.">
        <title>A standardized bacterial taxonomy based on genome phylogeny substantially revises the tree of life.</title>
        <authorList>
            <person name="Parks D.H."/>
            <person name="Chuvochina M."/>
            <person name="Waite D.W."/>
            <person name="Rinke C."/>
            <person name="Skarshewski A."/>
            <person name="Chaumeil P.A."/>
            <person name="Hugenholtz P."/>
        </authorList>
    </citation>
    <scope>NUCLEOTIDE SEQUENCE [LARGE SCALE GENOMIC DNA]</scope>
    <source>
        <strain evidence="13">UBA8844</strain>
    </source>
</reference>
<evidence type="ECO:0000256" key="2">
    <source>
        <dbReference type="ARBA" id="ARBA00022448"/>
    </source>
</evidence>
<keyword evidence="2 8" id="KW-0813">Transport</keyword>
<feature type="compositionally biased region" description="Polar residues" evidence="10">
    <location>
        <begin position="41"/>
        <end position="51"/>
    </location>
</feature>
<dbReference type="GO" id="GO:0015344">
    <property type="term" value="F:siderophore uptake transmembrane transporter activity"/>
    <property type="evidence" value="ECO:0007669"/>
    <property type="project" value="TreeGrafter"/>
</dbReference>
<evidence type="ECO:0000256" key="7">
    <source>
        <dbReference type="ARBA" id="ARBA00023237"/>
    </source>
</evidence>
<evidence type="ECO:0000256" key="1">
    <source>
        <dbReference type="ARBA" id="ARBA00004571"/>
    </source>
</evidence>
<dbReference type="InterPro" id="IPR039426">
    <property type="entry name" value="TonB-dep_rcpt-like"/>
</dbReference>
<dbReference type="InterPro" id="IPR012910">
    <property type="entry name" value="Plug_dom"/>
</dbReference>
<sequence>MNLGYECTGRSPDRPVLRRWCHGHVAWWVIAFSCTTTGQGIAQTRPATTGADTVRRDTTQRAASRDSSRDLSRAQVLGAVRISAVQGSGPTLVRPATVLEGRQLDRRLAPSIAATLAGEPGVTARSNGPMATQPVIRGLSGDRVLVLEDGQRTGDIATTAPDHAVTIDPMTARRVEVVRGPAGLLFGSNSLGGVINVVRDDVPAERQTRVLAGVFSVQGESVNDGGVAHGQLRGGLGAFSWRTSGSWRTAGDTRTPHGQLPFSDVRGHDVGAGGALVDLPALGGTWRVGAAVRDVQSAYGVPGSFGGVVLPGAHDGGVYVDLARRSGRVDASWRAPDAAQVTGGGAWPRVTQVTASSQYVRFEQSELERGGFVGTRFGQLMSNTDALAQYHRRMGVPVQGSVGVWHQWRDFRAAGSYTGTRPGVLRSSALFVMEEWALDSLVGRNRPLRLQWGLRVDRARITPLDSTETRLVRNVRTRAFSAPTGSVGLAWEPYAGVTMGMSATRAFRPPAIEELFSAGPHLATYAYEVGNPELRAEHGMGGDVFTRIERGAWRVDAAWFVMRVRDFIYQRPLVDSVTGEPVRDPRLRRYNVYQADQANARMHGAEARVVWRAPRLRALSIDGTVSWVHGTQRADSVWVPLPAMPPLRARAESRWEGGRWSGSLGIDAAARQSRVPPAPFTLGATTCVLAAAQTGSQVAGHAAPALLPAEFCGTSAWMQLQASVGRRWMLGTQLHEVTLSLENALNTDWRDHLWRAKQVAPQPGRNMRLLYRWSW</sequence>
<dbReference type="GO" id="GO:0009279">
    <property type="term" value="C:cell outer membrane"/>
    <property type="evidence" value="ECO:0007669"/>
    <property type="project" value="UniProtKB-SubCell"/>
</dbReference>
<protein>
    <submittedName>
        <fullName evidence="13">TonB-dependent receptor</fullName>
    </submittedName>
</protein>